<evidence type="ECO:0000313" key="1">
    <source>
        <dbReference type="EMBL" id="KAK3793285.1"/>
    </source>
</evidence>
<dbReference type="Proteomes" id="UP001283361">
    <property type="component" value="Unassembled WGS sequence"/>
</dbReference>
<gene>
    <name evidence="1" type="ORF">RRG08_042228</name>
</gene>
<comment type="caution">
    <text evidence="1">The sequence shown here is derived from an EMBL/GenBank/DDBJ whole genome shotgun (WGS) entry which is preliminary data.</text>
</comment>
<dbReference type="AlphaFoldDB" id="A0AAE1AT58"/>
<organism evidence="1 2">
    <name type="scientific">Elysia crispata</name>
    <name type="common">lettuce slug</name>
    <dbReference type="NCBI Taxonomy" id="231223"/>
    <lineage>
        <taxon>Eukaryota</taxon>
        <taxon>Metazoa</taxon>
        <taxon>Spiralia</taxon>
        <taxon>Lophotrochozoa</taxon>
        <taxon>Mollusca</taxon>
        <taxon>Gastropoda</taxon>
        <taxon>Heterobranchia</taxon>
        <taxon>Euthyneura</taxon>
        <taxon>Panpulmonata</taxon>
        <taxon>Sacoglossa</taxon>
        <taxon>Placobranchoidea</taxon>
        <taxon>Plakobranchidae</taxon>
        <taxon>Elysia</taxon>
    </lineage>
</organism>
<name>A0AAE1AT58_9GAST</name>
<reference evidence="1" key="1">
    <citation type="journal article" date="2023" name="G3 (Bethesda)">
        <title>A reference genome for the long-term kleptoplast-retaining sea slug Elysia crispata morphotype clarki.</title>
        <authorList>
            <person name="Eastman K.E."/>
            <person name="Pendleton A.L."/>
            <person name="Shaikh M.A."/>
            <person name="Suttiyut T."/>
            <person name="Ogas R."/>
            <person name="Tomko P."/>
            <person name="Gavelis G."/>
            <person name="Widhalm J.R."/>
            <person name="Wisecaver J.H."/>
        </authorList>
    </citation>
    <scope>NUCLEOTIDE SEQUENCE</scope>
    <source>
        <strain evidence="1">ECLA1</strain>
    </source>
</reference>
<keyword evidence="2" id="KW-1185">Reference proteome</keyword>
<protein>
    <submittedName>
        <fullName evidence="1">Uncharacterized protein</fullName>
    </submittedName>
</protein>
<sequence>MERRKLSVPTRSPRILKSCTQSPTLEQRIRLTPHPFSSFYLSVFFQCSRAFPKFAGSIARLPQPIPDYTAPLHARHSGLAVGLELRESDWPRVARAVSVCGRRGPAIKHHQDACTESGLLETVRSLQTDGSCWELVSVRSRWRLSSRSTGSSSQPGGLLGVTRDIRQREVERNSRKLTALQNKK</sequence>
<proteinExistence type="predicted"/>
<evidence type="ECO:0000313" key="2">
    <source>
        <dbReference type="Proteomes" id="UP001283361"/>
    </source>
</evidence>
<dbReference type="EMBL" id="JAWDGP010001262">
    <property type="protein sequence ID" value="KAK3793285.1"/>
    <property type="molecule type" value="Genomic_DNA"/>
</dbReference>
<accession>A0AAE1AT58</accession>